<reference evidence="1" key="1">
    <citation type="submission" date="2022-10" db="EMBL/GenBank/DDBJ databases">
        <title>Culturing micro-colonial fungi from biological soil crusts in the Mojave desert and describing Neophaeococcomyces mojavensis, and introducing the new genera and species Taxawa tesnikishii.</title>
        <authorList>
            <person name="Kurbessoian T."/>
            <person name="Stajich J.E."/>
        </authorList>
    </citation>
    <scope>NUCLEOTIDE SEQUENCE</scope>
    <source>
        <strain evidence="1">JES_115</strain>
    </source>
</reference>
<evidence type="ECO:0000313" key="2">
    <source>
        <dbReference type="Proteomes" id="UP001172680"/>
    </source>
</evidence>
<organism evidence="1 2">
    <name type="scientific">Coniosporium tulheliwenetii</name>
    <dbReference type="NCBI Taxonomy" id="3383036"/>
    <lineage>
        <taxon>Eukaryota</taxon>
        <taxon>Fungi</taxon>
        <taxon>Dikarya</taxon>
        <taxon>Ascomycota</taxon>
        <taxon>Pezizomycotina</taxon>
        <taxon>Dothideomycetes</taxon>
        <taxon>Dothideomycetes incertae sedis</taxon>
        <taxon>Coniosporium</taxon>
    </lineage>
</organism>
<comment type="caution">
    <text evidence="1">The sequence shown here is derived from an EMBL/GenBank/DDBJ whole genome shotgun (WGS) entry which is preliminary data.</text>
</comment>
<accession>A0ACC2YH88</accession>
<gene>
    <name evidence="1" type="ORF">H2199_008871</name>
</gene>
<dbReference type="EMBL" id="JAPDRP010000031">
    <property type="protein sequence ID" value="KAJ9634588.1"/>
    <property type="molecule type" value="Genomic_DNA"/>
</dbReference>
<proteinExistence type="predicted"/>
<dbReference type="Proteomes" id="UP001172680">
    <property type="component" value="Unassembled WGS sequence"/>
</dbReference>
<protein>
    <submittedName>
        <fullName evidence="1">Uncharacterized protein</fullName>
    </submittedName>
</protein>
<sequence>MNHMQVEYEFCASKAQYERHFKLWKFRKNSKAANWNAIHYRVQKRKREGKESEGIENIIESVYSRIQDVALERSDEEHLSIIKKMSGCSYDEMLLQFLKHIVHLSSNNMLRRQDNIMEWHDSKKIIQWIDRHDGHAMLESLLSIKLPTVEAFAEHLFREAVYASNARITKILLHAGVNPSLPMYYGPRYPLKMAIIRGNAKLAQVLLDAGADANADTSGDIHKDTLLQTAAKGGDVELVKLLLNAGAHVNASAAAWDGRTALQAASRNSIELVKILLHAGADVNAPQLK</sequence>
<name>A0ACC2YH88_9PEZI</name>
<evidence type="ECO:0000313" key="1">
    <source>
        <dbReference type="EMBL" id="KAJ9634588.1"/>
    </source>
</evidence>
<keyword evidence="2" id="KW-1185">Reference proteome</keyword>